<organism evidence="7 8">
    <name type="scientific">Gluconobacter thailandicus</name>
    <dbReference type="NCBI Taxonomy" id="257438"/>
    <lineage>
        <taxon>Bacteria</taxon>
        <taxon>Pseudomonadati</taxon>
        <taxon>Pseudomonadota</taxon>
        <taxon>Alphaproteobacteria</taxon>
        <taxon>Acetobacterales</taxon>
        <taxon>Acetobacteraceae</taxon>
        <taxon>Gluconobacter</taxon>
    </lineage>
</organism>
<evidence type="ECO:0000256" key="1">
    <source>
        <dbReference type="ARBA" id="ARBA00004413"/>
    </source>
</evidence>
<protein>
    <submittedName>
        <fullName evidence="7">Flagellar GTP-binding protein FlhF</fullName>
    </submittedName>
</protein>
<dbReference type="GO" id="GO:0005886">
    <property type="term" value="C:plasma membrane"/>
    <property type="evidence" value="ECO:0007669"/>
    <property type="project" value="UniProtKB-SubCell"/>
</dbReference>
<dbReference type="GO" id="GO:0006614">
    <property type="term" value="P:SRP-dependent cotranslational protein targeting to membrane"/>
    <property type="evidence" value="ECO:0007669"/>
    <property type="project" value="InterPro"/>
</dbReference>
<dbReference type="InterPro" id="IPR027417">
    <property type="entry name" value="P-loop_NTPase"/>
</dbReference>
<comment type="subcellular location">
    <subcellularLocation>
        <location evidence="1">Cell membrane</location>
        <topology evidence="1">Peripheral membrane protein</topology>
        <orientation evidence="1">Cytoplasmic side</orientation>
    </subcellularLocation>
</comment>
<dbReference type="SUPFAM" id="SSF52540">
    <property type="entry name" value="P-loop containing nucleoside triphosphate hydrolases"/>
    <property type="match status" value="1"/>
</dbReference>
<dbReference type="GO" id="GO:0003924">
    <property type="term" value="F:GTPase activity"/>
    <property type="evidence" value="ECO:0007669"/>
    <property type="project" value="TreeGrafter"/>
</dbReference>
<accession>A0AAP9EPU7</accession>
<sequence length="357" mass="37825">MRIKLIRDVSMSAAMATLRRTLGEDAFILSSRATSDGGVELTAALDPEVPDEKQQIKSAVALKTIPKKTFHDWHGLDLSSFSDHGAELNYKRILSENISFEALDLSAKAPPVMVCGVPGSGKTLTIARFATRLALAGILPVVMTTDTERSGALEQLAACTRILGLDLIAVENSEMLENLCRVKRGKMPILIDTGAVVPFDEKGMKILTDLQKAAQASLTLVHPAGEDPAETEETVSWFCKNGASKMIVSRTDCARRLGGIVRGAMAGIPLAEASTGSQLIGGLKPLDFSSLNELMISKWEMASAVSSDGPQKKLAQSAMPVVSRRPANSDSTLLKMNAPSVTGAAALMKHIAAQGGA</sequence>
<proteinExistence type="inferred from homology"/>
<dbReference type="PANTHER" id="PTHR43134:SF3">
    <property type="entry name" value="FLAGELLAR BIOSYNTHESIS PROTEIN FLHF"/>
    <property type="match status" value="1"/>
</dbReference>
<evidence type="ECO:0000256" key="2">
    <source>
        <dbReference type="ARBA" id="ARBA00008531"/>
    </source>
</evidence>
<evidence type="ECO:0000313" key="7">
    <source>
        <dbReference type="EMBL" id="QEH95125.1"/>
    </source>
</evidence>
<evidence type="ECO:0000259" key="6">
    <source>
        <dbReference type="SMART" id="SM00962"/>
    </source>
</evidence>
<name>A0AAP9EPU7_GLUTH</name>
<dbReference type="GO" id="GO:0005525">
    <property type="term" value="F:GTP binding"/>
    <property type="evidence" value="ECO:0007669"/>
    <property type="project" value="UniProtKB-KW"/>
</dbReference>
<dbReference type="Proteomes" id="UP000323560">
    <property type="component" value="Chromosome"/>
</dbReference>
<evidence type="ECO:0000256" key="4">
    <source>
        <dbReference type="ARBA" id="ARBA00023134"/>
    </source>
</evidence>
<keyword evidence="7" id="KW-0282">Flagellum</keyword>
<dbReference type="KEGG" id="gti:FXF46_01730"/>
<dbReference type="SMART" id="SM00962">
    <property type="entry name" value="SRP54"/>
    <property type="match status" value="1"/>
</dbReference>
<dbReference type="Pfam" id="PF00448">
    <property type="entry name" value="SRP54"/>
    <property type="match status" value="1"/>
</dbReference>
<dbReference type="EMBL" id="CP043043">
    <property type="protein sequence ID" value="QEH95125.1"/>
    <property type="molecule type" value="Genomic_DNA"/>
</dbReference>
<comment type="similarity">
    <text evidence="2">Belongs to the GTP-binding SRP family.</text>
</comment>
<dbReference type="RefSeq" id="WP_148619290.1">
    <property type="nucleotide sequence ID" value="NZ_CP043043.1"/>
</dbReference>
<dbReference type="PANTHER" id="PTHR43134">
    <property type="entry name" value="SIGNAL RECOGNITION PARTICLE RECEPTOR SUBUNIT ALPHA"/>
    <property type="match status" value="1"/>
</dbReference>
<evidence type="ECO:0000313" key="8">
    <source>
        <dbReference type="Proteomes" id="UP000323560"/>
    </source>
</evidence>
<keyword evidence="5" id="KW-0472">Membrane</keyword>
<keyword evidence="7" id="KW-0969">Cilium</keyword>
<dbReference type="GO" id="GO:0005047">
    <property type="term" value="F:signal recognition particle binding"/>
    <property type="evidence" value="ECO:0007669"/>
    <property type="project" value="TreeGrafter"/>
</dbReference>
<gene>
    <name evidence="7" type="ORF">FXF46_01730</name>
</gene>
<keyword evidence="7" id="KW-0966">Cell projection</keyword>
<dbReference type="Gene3D" id="3.40.50.300">
    <property type="entry name" value="P-loop containing nucleotide triphosphate hydrolases"/>
    <property type="match status" value="1"/>
</dbReference>
<keyword evidence="3" id="KW-0547">Nucleotide-binding</keyword>
<feature type="domain" description="SRP54-type proteins GTP-binding" evidence="6">
    <location>
        <begin position="109"/>
        <end position="297"/>
    </location>
</feature>
<reference evidence="7 8" key="1">
    <citation type="submission" date="2019-08" db="EMBL/GenBank/DDBJ databases">
        <title>Gluconobacter frateurii HD924 genome.</title>
        <authorList>
            <person name="Liu Y."/>
            <person name="Zhang P."/>
        </authorList>
    </citation>
    <scope>NUCLEOTIDE SEQUENCE [LARGE SCALE GENOMIC DNA]</scope>
    <source>
        <strain evidence="7 8">HD924</strain>
    </source>
</reference>
<evidence type="ECO:0000256" key="3">
    <source>
        <dbReference type="ARBA" id="ARBA00022741"/>
    </source>
</evidence>
<dbReference type="AlphaFoldDB" id="A0AAP9EPU7"/>
<evidence type="ECO:0000256" key="5">
    <source>
        <dbReference type="ARBA" id="ARBA00023136"/>
    </source>
</evidence>
<dbReference type="InterPro" id="IPR000897">
    <property type="entry name" value="SRP54_GTPase_dom"/>
</dbReference>
<keyword evidence="4" id="KW-0342">GTP-binding</keyword>